<dbReference type="Pfam" id="PF09479">
    <property type="entry name" value="Flg_new"/>
    <property type="match status" value="1"/>
</dbReference>
<sequence length="1268" mass="127535">MSKILRYLACLFMLIFAGNALAAGYSCPSYKKYTSCASGYYMATSSSSTVYNGTPRAGNACRPCSDYGSYYTCAGGTSAPVKQTVTITYNLNGGSGTKPANKTCNKGASCSLQSGATTTFYRAGYVFKGWSTSSTATSGSTSMTFTANDTVYAVWSACSAGTYKPGSGTQASASCSACTGRTKYSAAGASSCKTVSSGYYTTGCNSSGNNCTGQSQCTGATYCSSGVQNSCPAQTSGWTRNSGTGWTSYTQCNQTRAATSASTYCSAGTLKQNATSATAWGATTVSSALSAKAGAYVNGTTCTQCQAGYACPGGTSGRSACSGSLQYQNAVGQTSCKTVSDGFYKSSNSAQAQCPSGYRDGAGAANQNSCVGSFTKTGSQTTPSMQTGCAARTLGTCTPGTCTYTKQYSGTIVSDCTPTNCTKPQTCTSADDNYYLSGGSAAKCGSSYPYSDGGNISSSYCYKYGTKTGSQVNGSVPTNCASVTSWNSCTPGTCQYKDYNGATDGTCTPSNCTKTPKAVTAKENFYVNGTSCSACPSGYPKSDGGNISDAYCYVTKTKTGNQVNGSVPANCASVTSWNSCTPGTCSYRDYQSATDTTCTPSNCTKTPAAVTADAGYYDNGTSCSACPSAYPNSADGNEGGISKCYMSVSGGKYVATANATSVSTCEAGTYKAAHTVYYGSTSSCSACTGRTKYSADGASACSTVGSGYYTTGCNTSGNNCTGQSQCTGATYCSSGVQNNCPSGYTANTTAGKTAASSCQISCSGGTYVATANAACTSVGTGYYRAAHTVNYGSTSTRTQCPANYRSGAAASSESGCKTSCAGGTYVATAEAACTAVGDGYYRAAHSVSYGSTSTRNTCPSGYPNSDAGAAAITSCYSNSKSRAWTGEQISCATPTGCSDSTCNTCTLPACSYVAYSNSTGSADGTIKSGCSTNSEDCQQTVKSVTAKAGRYVSGITCPACAVGTFQGTDDSTATSCSVCAANTYAASTGMSACTACPSGYSTSGTAASNHDAKSDCSITCAAGTRVVTADAACTTPTGSWYTASHSVTAGSTTPTTTVKACLTNYSTPNTTARTDHDASTDCKISCAAGTRITAANATSCTTPAGNWYVGAHSVAQGSISSYSNCLTNYTISGTAAANHDTASDCKISCGGGSYIATANNTTCSDVGAGYWAAASTVSQGSAGVRNACDDGLTTIGSGAGADEVGDCGRVLNVNGEKIYLRSERKTTPSLNVSINGTTFYGNMGASGIGALKLNSGGTTYSVYDDSME</sequence>
<evidence type="ECO:0000313" key="5">
    <source>
        <dbReference type="Proteomes" id="UP000886742"/>
    </source>
</evidence>
<dbReference type="SMART" id="SM01411">
    <property type="entry name" value="Ephrin_rec_like"/>
    <property type="match status" value="6"/>
</dbReference>
<dbReference type="PROSITE" id="PS51257">
    <property type="entry name" value="PROKAR_LIPOPROTEIN"/>
    <property type="match status" value="1"/>
</dbReference>
<dbReference type="Gene3D" id="2.10.50.10">
    <property type="entry name" value="Tumor Necrosis Factor Receptor, subunit A, domain 2"/>
    <property type="match status" value="1"/>
</dbReference>
<name>A0A9D1JW81_9PROT</name>
<evidence type="ECO:0000256" key="2">
    <source>
        <dbReference type="SAM" id="SignalP"/>
    </source>
</evidence>
<gene>
    <name evidence="4" type="ORF">IAD02_03410</name>
</gene>
<feature type="chain" id="PRO_5038394094" evidence="2">
    <location>
        <begin position="23"/>
        <end position="1268"/>
    </location>
</feature>
<keyword evidence="2" id="KW-0732">Signal</keyword>
<dbReference type="InterPro" id="IPR042229">
    <property type="entry name" value="Listeria/Bacterioides_rpt_sf"/>
</dbReference>
<evidence type="ECO:0000256" key="1">
    <source>
        <dbReference type="ARBA" id="ARBA00004196"/>
    </source>
</evidence>
<protein>
    <submittedName>
        <fullName evidence="4">InlB B-repeat-containing protein</fullName>
    </submittedName>
</protein>
<evidence type="ECO:0000313" key="4">
    <source>
        <dbReference type="EMBL" id="HIS71007.1"/>
    </source>
</evidence>
<dbReference type="Gene3D" id="2.60.40.4270">
    <property type="entry name" value="Listeria-Bacteroides repeat domain"/>
    <property type="match status" value="1"/>
</dbReference>
<feature type="signal peptide" evidence="2">
    <location>
        <begin position="1"/>
        <end position="22"/>
    </location>
</feature>
<organism evidence="4 5">
    <name type="scientific">Candidatus Enterousia intestinigallinarum</name>
    <dbReference type="NCBI Taxonomy" id="2840790"/>
    <lineage>
        <taxon>Bacteria</taxon>
        <taxon>Pseudomonadati</taxon>
        <taxon>Pseudomonadota</taxon>
        <taxon>Alphaproteobacteria</taxon>
        <taxon>Candidatus Enterousia</taxon>
    </lineage>
</organism>
<evidence type="ECO:0000259" key="3">
    <source>
        <dbReference type="Pfam" id="PF07699"/>
    </source>
</evidence>
<dbReference type="NCBIfam" id="TIGR02543">
    <property type="entry name" value="List_Bact_rpt"/>
    <property type="match status" value="1"/>
</dbReference>
<dbReference type="AlphaFoldDB" id="A0A9D1JW81"/>
<comment type="subcellular location">
    <subcellularLocation>
        <location evidence="1">Cell envelope</location>
    </subcellularLocation>
</comment>
<dbReference type="Pfam" id="PF07699">
    <property type="entry name" value="Ephrin_rec_like"/>
    <property type="match status" value="1"/>
</dbReference>
<reference evidence="4" key="2">
    <citation type="journal article" date="2021" name="PeerJ">
        <title>Extensive microbial diversity within the chicken gut microbiome revealed by metagenomics and culture.</title>
        <authorList>
            <person name="Gilroy R."/>
            <person name="Ravi A."/>
            <person name="Getino M."/>
            <person name="Pursley I."/>
            <person name="Horton D.L."/>
            <person name="Alikhan N.F."/>
            <person name="Baker D."/>
            <person name="Gharbi K."/>
            <person name="Hall N."/>
            <person name="Watson M."/>
            <person name="Adriaenssens E.M."/>
            <person name="Foster-Nyarko E."/>
            <person name="Jarju S."/>
            <person name="Secka A."/>
            <person name="Antonio M."/>
            <person name="Oren A."/>
            <person name="Chaudhuri R.R."/>
            <person name="La Ragione R."/>
            <person name="Hildebrand F."/>
            <person name="Pallen M.J."/>
        </authorList>
    </citation>
    <scope>NUCLEOTIDE SEQUENCE</scope>
    <source>
        <strain evidence="4">ChiGjej3B3-5194</strain>
    </source>
</reference>
<dbReference type="GO" id="GO:0030313">
    <property type="term" value="C:cell envelope"/>
    <property type="evidence" value="ECO:0007669"/>
    <property type="project" value="UniProtKB-SubCell"/>
</dbReference>
<reference evidence="4" key="1">
    <citation type="submission" date="2020-10" db="EMBL/GenBank/DDBJ databases">
        <authorList>
            <person name="Gilroy R."/>
        </authorList>
    </citation>
    <scope>NUCLEOTIDE SEQUENCE</scope>
    <source>
        <strain evidence="4">ChiGjej3B3-5194</strain>
    </source>
</reference>
<feature type="domain" description="Tyrosine-protein kinase ephrin type A/B receptor-like" evidence="3">
    <location>
        <begin position="972"/>
        <end position="1010"/>
    </location>
</feature>
<dbReference type="EMBL" id="DVJI01000012">
    <property type="protein sequence ID" value="HIS71007.1"/>
    <property type="molecule type" value="Genomic_DNA"/>
</dbReference>
<accession>A0A9D1JW81</accession>
<dbReference type="Proteomes" id="UP000886742">
    <property type="component" value="Unassembled WGS sequence"/>
</dbReference>
<proteinExistence type="predicted"/>
<comment type="caution">
    <text evidence="4">The sequence shown here is derived from an EMBL/GenBank/DDBJ whole genome shotgun (WGS) entry which is preliminary data.</text>
</comment>
<dbReference type="InterPro" id="IPR011641">
    <property type="entry name" value="Tyr-kin_ephrin_A/B_rcpt-like"/>
</dbReference>
<dbReference type="InterPro" id="IPR013378">
    <property type="entry name" value="InlB-like_B-rpt"/>
</dbReference>